<organism evidence="8 9">
    <name type="scientific">Mya arenaria</name>
    <name type="common">Soft-shell clam</name>
    <dbReference type="NCBI Taxonomy" id="6604"/>
    <lineage>
        <taxon>Eukaryota</taxon>
        <taxon>Metazoa</taxon>
        <taxon>Spiralia</taxon>
        <taxon>Lophotrochozoa</taxon>
        <taxon>Mollusca</taxon>
        <taxon>Bivalvia</taxon>
        <taxon>Autobranchia</taxon>
        <taxon>Heteroconchia</taxon>
        <taxon>Euheterodonta</taxon>
        <taxon>Imparidentia</taxon>
        <taxon>Neoheterodontei</taxon>
        <taxon>Myida</taxon>
        <taxon>Myoidea</taxon>
        <taxon>Myidae</taxon>
        <taxon>Mya</taxon>
    </lineage>
</organism>
<dbReference type="SUPFAM" id="SSF57959">
    <property type="entry name" value="Leucine zipper domain"/>
    <property type="match status" value="1"/>
</dbReference>
<sequence length="322" mass="36329">MENIIDVVYVAVVDAENVSLLLQLLHMMMIFVVVVVVVVMEAPNGRMSDVESHMDLKTADLMELVGNFQPTVPASPEEKSIALSRALRQELKCKAKLNLHRRGLSESFEEEKRPRPLTPREVEKRERRKRQNREAAARCREKKLKGQAELHRDFEAQQLENEQLKRTNAELLEEKLRLQSIIENHVCFKTGHPAPINSSPGYASTVQFDFQHCDGAPPSVSPIQTSAMTSPYAREVTTPFQQDPFADQNLDDNVFGEFYSLLNPGKKQMESSCASATSVLNALPELPNLDSLTDIDFYNPISPEEIGCMGRGSISEYRELKD</sequence>
<keyword evidence="3" id="KW-0804">Transcription</keyword>
<dbReference type="CDD" id="cd14686">
    <property type="entry name" value="bZIP"/>
    <property type="match status" value="1"/>
</dbReference>
<protein>
    <submittedName>
        <fullName evidence="8">FOS-like protein</fullName>
    </submittedName>
</protein>
<keyword evidence="9" id="KW-1185">Reference proteome</keyword>
<dbReference type="Gene3D" id="1.20.5.170">
    <property type="match status" value="1"/>
</dbReference>
<evidence type="ECO:0000256" key="5">
    <source>
        <dbReference type="SAM" id="MobiDB-lite"/>
    </source>
</evidence>
<feature type="domain" description="BZIP" evidence="7">
    <location>
        <begin position="122"/>
        <end position="185"/>
    </location>
</feature>
<evidence type="ECO:0000259" key="7">
    <source>
        <dbReference type="PROSITE" id="PS50217"/>
    </source>
</evidence>
<dbReference type="InterPro" id="IPR000837">
    <property type="entry name" value="AP-1"/>
</dbReference>
<keyword evidence="6" id="KW-0812">Transmembrane</keyword>
<evidence type="ECO:0000256" key="1">
    <source>
        <dbReference type="ARBA" id="ARBA00023015"/>
    </source>
</evidence>
<gene>
    <name evidence="8" type="ORF">MAR_001014</name>
</gene>
<accession>A0ABY7FEJ0</accession>
<evidence type="ECO:0000313" key="9">
    <source>
        <dbReference type="Proteomes" id="UP001164746"/>
    </source>
</evidence>
<reference evidence="8" key="1">
    <citation type="submission" date="2022-11" db="EMBL/GenBank/DDBJ databases">
        <title>Centuries of genome instability and evolution in soft-shell clam transmissible cancer (bioRxiv).</title>
        <authorList>
            <person name="Hart S.F.M."/>
            <person name="Yonemitsu M.A."/>
            <person name="Giersch R.M."/>
            <person name="Beal B.F."/>
            <person name="Arriagada G."/>
            <person name="Davis B.W."/>
            <person name="Ostrander E.A."/>
            <person name="Goff S.P."/>
            <person name="Metzger M.J."/>
        </authorList>
    </citation>
    <scope>NUCLEOTIDE SEQUENCE</scope>
    <source>
        <strain evidence="8">MELC-2E11</strain>
        <tissue evidence="8">Siphon/mantle</tissue>
    </source>
</reference>
<dbReference type="PROSITE" id="PS50217">
    <property type="entry name" value="BZIP"/>
    <property type="match status" value="1"/>
</dbReference>
<dbReference type="PANTHER" id="PTHR23351">
    <property type="entry name" value="FOS TRANSCRIPTION FACTOR-RELATED"/>
    <property type="match status" value="1"/>
</dbReference>
<feature type="compositionally biased region" description="Basic and acidic residues" evidence="5">
    <location>
        <begin position="110"/>
        <end position="125"/>
    </location>
</feature>
<feature type="region of interest" description="Disordered" evidence="5">
    <location>
        <begin position="105"/>
        <end position="144"/>
    </location>
</feature>
<keyword evidence="4" id="KW-0175">Coiled coil</keyword>
<evidence type="ECO:0000256" key="2">
    <source>
        <dbReference type="ARBA" id="ARBA00023125"/>
    </source>
</evidence>
<dbReference type="Proteomes" id="UP001164746">
    <property type="component" value="Chromosome 11"/>
</dbReference>
<dbReference type="InterPro" id="IPR046347">
    <property type="entry name" value="bZIP_sf"/>
</dbReference>
<feature type="compositionally biased region" description="Basic and acidic residues" evidence="5">
    <location>
        <begin position="132"/>
        <end position="144"/>
    </location>
</feature>
<keyword evidence="2" id="KW-0238">DNA-binding</keyword>
<keyword evidence="6" id="KW-1133">Transmembrane helix</keyword>
<proteinExistence type="predicted"/>
<evidence type="ECO:0000256" key="4">
    <source>
        <dbReference type="SAM" id="Coils"/>
    </source>
</evidence>
<feature type="transmembrane region" description="Helical" evidence="6">
    <location>
        <begin position="20"/>
        <end position="40"/>
    </location>
</feature>
<evidence type="ECO:0000256" key="3">
    <source>
        <dbReference type="ARBA" id="ARBA00023163"/>
    </source>
</evidence>
<dbReference type="InterPro" id="IPR004827">
    <property type="entry name" value="bZIP"/>
</dbReference>
<keyword evidence="6" id="KW-0472">Membrane</keyword>
<dbReference type="PANTHER" id="PTHR23351:SF24">
    <property type="entry name" value="ACTIVATING TRANSCRIPTION FACTOR 3-RELATED"/>
    <property type="match status" value="1"/>
</dbReference>
<dbReference type="SMART" id="SM00338">
    <property type="entry name" value="BRLZ"/>
    <property type="match status" value="1"/>
</dbReference>
<dbReference type="PROSITE" id="PS00036">
    <property type="entry name" value="BZIP_BASIC"/>
    <property type="match status" value="1"/>
</dbReference>
<evidence type="ECO:0000256" key="6">
    <source>
        <dbReference type="SAM" id="Phobius"/>
    </source>
</evidence>
<feature type="coiled-coil region" evidence="4">
    <location>
        <begin position="147"/>
        <end position="184"/>
    </location>
</feature>
<name>A0ABY7FEJ0_MYAAR</name>
<dbReference type="EMBL" id="CP111022">
    <property type="protein sequence ID" value="WAR19176.1"/>
    <property type="molecule type" value="Genomic_DNA"/>
</dbReference>
<evidence type="ECO:0000313" key="8">
    <source>
        <dbReference type="EMBL" id="WAR19176.1"/>
    </source>
</evidence>
<keyword evidence="1" id="KW-0805">Transcription regulation</keyword>
<dbReference type="Pfam" id="PF00170">
    <property type="entry name" value="bZIP_1"/>
    <property type="match status" value="1"/>
</dbReference>